<proteinExistence type="inferred from homology"/>
<dbReference type="InterPro" id="IPR050984">
    <property type="entry name" value="Gfo/Idh/MocA_domain"/>
</dbReference>
<dbReference type="InterPro" id="IPR055170">
    <property type="entry name" value="GFO_IDH_MocA-like_dom"/>
</dbReference>
<dbReference type="Gene3D" id="3.30.360.10">
    <property type="entry name" value="Dihydrodipicolinate Reductase, domain 2"/>
    <property type="match status" value="1"/>
</dbReference>
<organism evidence="5">
    <name type="scientific">freshwater metagenome</name>
    <dbReference type="NCBI Taxonomy" id="449393"/>
    <lineage>
        <taxon>unclassified sequences</taxon>
        <taxon>metagenomes</taxon>
        <taxon>ecological metagenomes</taxon>
    </lineage>
</organism>
<dbReference type="InterPro" id="IPR036291">
    <property type="entry name" value="NAD(P)-bd_dom_sf"/>
</dbReference>
<dbReference type="SUPFAM" id="SSF55347">
    <property type="entry name" value="Glyceraldehyde-3-phosphate dehydrogenase-like, C-terminal domain"/>
    <property type="match status" value="1"/>
</dbReference>
<dbReference type="PANTHER" id="PTHR22604">
    <property type="entry name" value="OXIDOREDUCTASES"/>
    <property type="match status" value="1"/>
</dbReference>
<feature type="domain" description="Gfo/Idh/MocA-like oxidoreductase N-terminal" evidence="3">
    <location>
        <begin position="6"/>
        <end position="121"/>
    </location>
</feature>
<evidence type="ECO:0000259" key="4">
    <source>
        <dbReference type="Pfam" id="PF22725"/>
    </source>
</evidence>
<dbReference type="EMBL" id="CAEZVM010000036">
    <property type="protein sequence ID" value="CAB4635090.1"/>
    <property type="molecule type" value="Genomic_DNA"/>
</dbReference>
<comment type="similarity">
    <text evidence="1">Belongs to the Gfo/Idh/MocA family.</text>
</comment>
<evidence type="ECO:0000259" key="3">
    <source>
        <dbReference type="Pfam" id="PF01408"/>
    </source>
</evidence>
<protein>
    <submittedName>
        <fullName evidence="5">Unannotated protein</fullName>
    </submittedName>
</protein>
<dbReference type="InterPro" id="IPR000683">
    <property type="entry name" value="Gfo/Idh/MocA-like_OxRdtase_N"/>
</dbReference>
<dbReference type="Pfam" id="PF22725">
    <property type="entry name" value="GFO_IDH_MocA_C3"/>
    <property type="match status" value="1"/>
</dbReference>
<dbReference type="PANTHER" id="PTHR22604:SF105">
    <property type="entry name" value="TRANS-1,2-DIHYDROBENZENE-1,2-DIOL DEHYDROGENASE"/>
    <property type="match status" value="1"/>
</dbReference>
<dbReference type="Pfam" id="PF01408">
    <property type="entry name" value="GFO_IDH_MocA"/>
    <property type="match status" value="1"/>
</dbReference>
<accession>A0A6J6JDT1</accession>
<name>A0A6J6JDT1_9ZZZZ</name>
<evidence type="ECO:0000313" key="5">
    <source>
        <dbReference type="EMBL" id="CAB4635090.1"/>
    </source>
</evidence>
<dbReference type="GO" id="GO:0000166">
    <property type="term" value="F:nucleotide binding"/>
    <property type="evidence" value="ECO:0007669"/>
    <property type="project" value="InterPro"/>
</dbReference>
<dbReference type="SUPFAM" id="SSF51735">
    <property type="entry name" value="NAD(P)-binding Rossmann-fold domains"/>
    <property type="match status" value="1"/>
</dbReference>
<evidence type="ECO:0000256" key="1">
    <source>
        <dbReference type="ARBA" id="ARBA00010928"/>
    </source>
</evidence>
<reference evidence="5" key="1">
    <citation type="submission" date="2020-05" db="EMBL/GenBank/DDBJ databases">
        <authorList>
            <person name="Chiriac C."/>
            <person name="Salcher M."/>
            <person name="Ghai R."/>
            <person name="Kavagutti S V."/>
        </authorList>
    </citation>
    <scope>NUCLEOTIDE SEQUENCE</scope>
</reference>
<dbReference type="AlphaFoldDB" id="A0A6J6JDT1"/>
<dbReference type="GO" id="GO:0016491">
    <property type="term" value="F:oxidoreductase activity"/>
    <property type="evidence" value="ECO:0007669"/>
    <property type="project" value="UniProtKB-KW"/>
</dbReference>
<evidence type="ECO:0000256" key="2">
    <source>
        <dbReference type="ARBA" id="ARBA00023002"/>
    </source>
</evidence>
<feature type="domain" description="GFO/IDH/MocA-like oxidoreductase" evidence="4">
    <location>
        <begin position="134"/>
        <end position="247"/>
    </location>
</feature>
<gene>
    <name evidence="5" type="ORF">UFOPK2032_00891</name>
</gene>
<dbReference type="Gene3D" id="3.40.50.720">
    <property type="entry name" value="NAD(P)-binding Rossmann-like Domain"/>
    <property type="match status" value="1"/>
</dbReference>
<keyword evidence="2" id="KW-0560">Oxidoreductase</keyword>
<sequence length="327" mass="36368">MTEKLRWAIMGPGAITLTILDDFRLVGIQFDAVGSRSAERASEYAKKHAIPKSYGSYQDLVADTDLDVIYIATTHNAHFENAKLALGAGKHVLLEKPFTLDAKEARQLAALAKEKGVFLMEAMWTRFLPNHVAVFEKIQQGLIGKPLYLIADHNQFLPKEKAPRLHDSALGGGSLIDLGIYPISFAHRVFGMPEKVKASASLMSGNIDESVAAIFEYSNGRQALVHSSLRVNGPIRAVVMGDKGRIELEKPFYEHGFFTVYDMEDNVLYRYEGNIEGRGMQFQALEVERCIRAGLGQSPIMSLDETIEIMEVMDQIRQQTGIEYSGV</sequence>